<organism evidence="3 4">
    <name type="scientific">Jannaschia ovalis</name>
    <dbReference type="NCBI Taxonomy" id="3038773"/>
    <lineage>
        <taxon>Bacteria</taxon>
        <taxon>Pseudomonadati</taxon>
        <taxon>Pseudomonadota</taxon>
        <taxon>Alphaproteobacteria</taxon>
        <taxon>Rhodobacterales</taxon>
        <taxon>Roseobacteraceae</taxon>
        <taxon>Jannaschia</taxon>
    </lineage>
</organism>
<feature type="compositionally biased region" description="Pro residues" evidence="1">
    <location>
        <begin position="159"/>
        <end position="170"/>
    </location>
</feature>
<dbReference type="RefSeq" id="WP_279965718.1">
    <property type="nucleotide sequence ID" value="NZ_CP122537.1"/>
</dbReference>
<dbReference type="SMART" id="SM00422">
    <property type="entry name" value="HTH_MERR"/>
    <property type="match status" value="1"/>
</dbReference>
<dbReference type="PROSITE" id="PS50937">
    <property type="entry name" value="HTH_MERR_2"/>
    <property type="match status" value="1"/>
</dbReference>
<dbReference type="Gene3D" id="1.10.1660.10">
    <property type="match status" value="1"/>
</dbReference>
<dbReference type="InterPro" id="IPR009061">
    <property type="entry name" value="DNA-bd_dom_put_sf"/>
</dbReference>
<sequence length="297" mass="32256">MPKPPEKADGAFRTIREVADWLVVPTHVLRFWESKFPQIAPVKGPGGRRYYRPEDMRLLGGIKVMLHDQGMTIRAVGQKIDDDGVEPVMAFSPELETPGQPAQRTRRVIRNGEDDGARVLPFERRKRGDAAPADASDAAQPDTPQTPREAPAPVVDDPAPQPADGPPEPLLPDREMPDVALTPEAPSEPVSPGPPTDAPAPRAPSDLTPPATPSELPVEPENARGQPVDPPSRDAPAEPPSLELPPFEHAALPASLAALRLARAARGVDPAEQRRLRRFTRKLRGLIEEIAEELERG</sequence>
<dbReference type="InterPro" id="IPR000551">
    <property type="entry name" value="MerR-type_HTH_dom"/>
</dbReference>
<gene>
    <name evidence="3" type="ORF">P8627_01525</name>
</gene>
<name>A0ABY8LCC1_9RHOB</name>
<evidence type="ECO:0000313" key="4">
    <source>
        <dbReference type="Proteomes" id="UP001243420"/>
    </source>
</evidence>
<feature type="compositionally biased region" description="Pro residues" evidence="1">
    <location>
        <begin position="189"/>
        <end position="202"/>
    </location>
</feature>
<evidence type="ECO:0000259" key="2">
    <source>
        <dbReference type="PROSITE" id="PS50937"/>
    </source>
</evidence>
<feature type="compositionally biased region" description="Basic and acidic residues" evidence="1">
    <location>
        <begin position="110"/>
        <end position="129"/>
    </location>
</feature>
<evidence type="ECO:0000313" key="3">
    <source>
        <dbReference type="EMBL" id="WGH78967.1"/>
    </source>
</evidence>
<evidence type="ECO:0000256" key="1">
    <source>
        <dbReference type="SAM" id="MobiDB-lite"/>
    </source>
</evidence>
<feature type="region of interest" description="Disordered" evidence="1">
    <location>
        <begin position="94"/>
        <end position="245"/>
    </location>
</feature>
<keyword evidence="4" id="KW-1185">Reference proteome</keyword>
<dbReference type="CDD" id="cd04765">
    <property type="entry name" value="HTH_MlrA-like_sg2"/>
    <property type="match status" value="1"/>
</dbReference>
<accession>A0ABY8LCC1</accession>
<dbReference type="Pfam" id="PF13411">
    <property type="entry name" value="MerR_1"/>
    <property type="match status" value="1"/>
</dbReference>
<dbReference type="Proteomes" id="UP001243420">
    <property type="component" value="Chromosome"/>
</dbReference>
<feature type="compositionally biased region" description="Low complexity" evidence="1">
    <location>
        <begin position="130"/>
        <end position="158"/>
    </location>
</feature>
<dbReference type="SUPFAM" id="SSF46955">
    <property type="entry name" value="Putative DNA-binding domain"/>
    <property type="match status" value="1"/>
</dbReference>
<proteinExistence type="predicted"/>
<protein>
    <submittedName>
        <fullName evidence="3">MerR family transcriptional regulator</fullName>
    </submittedName>
</protein>
<reference evidence="3 4" key="1">
    <citation type="submission" date="2023-04" db="EMBL/GenBank/DDBJ databases">
        <title>Jannaschia ovalis sp. nov., a marine bacterium isolated from sea tidal flat.</title>
        <authorList>
            <person name="Kwon D.Y."/>
            <person name="Kim J.-J."/>
        </authorList>
    </citation>
    <scope>NUCLEOTIDE SEQUENCE [LARGE SCALE GENOMIC DNA]</scope>
    <source>
        <strain evidence="3 4">GRR-S6-38</strain>
    </source>
</reference>
<dbReference type="EMBL" id="CP122537">
    <property type="protein sequence ID" value="WGH78967.1"/>
    <property type="molecule type" value="Genomic_DNA"/>
</dbReference>
<feature type="domain" description="HTH merR-type" evidence="2">
    <location>
        <begin position="14"/>
        <end position="82"/>
    </location>
</feature>